<evidence type="ECO:0000313" key="4">
    <source>
        <dbReference type="Proteomes" id="UP001183604"/>
    </source>
</evidence>
<gene>
    <name evidence="2" type="ORF">J2S69_002980</name>
    <name evidence="1" type="ORF">O2L01_04865</name>
</gene>
<keyword evidence="4" id="KW-1185">Reference proteome</keyword>
<name>A0A9X3PJZ4_9ACTN</name>
<dbReference type="EMBL" id="JAPZVQ010000002">
    <property type="protein sequence ID" value="MDA1384307.1"/>
    <property type="molecule type" value="Genomic_DNA"/>
</dbReference>
<evidence type="ECO:0000313" key="3">
    <source>
        <dbReference type="Proteomes" id="UP001145799"/>
    </source>
</evidence>
<evidence type="ECO:0000313" key="2">
    <source>
        <dbReference type="EMBL" id="MDR7339261.1"/>
    </source>
</evidence>
<protein>
    <submittedName>
        <fullName evidence="1">Uncharacterized protein</fullName>
    </submittedName>
</protein>
<sequence>MAKKKKRAPETMDFLVLARTESGPYPHPVEVALHPDGANSIAAFSIGPHAANAGGLVHLSALIDPSKGELNPQFTTEFDAADLHWLVPFLVRLQAGEDVTKTIVAAYRERHGSPPETMALARMRS</sequence>
<dbReference type="EMBL" id="JAVDYD010000001">
    <property type="protein sequence ID" value="MDR7339261.1"/>
    <property type="molecule type" value="Genomic_DNA"/>
</dbReference>
<dbReference type="Proteomes" id="UP001183604">
    <property type="component" value="Unassembled WGS sequence"/>
</dbReference>
<reference evidence="2 4" key="2">
    <citation type="submission" date="2023-07" db="EMBL/GenBank/DDBJ databases">
        <title>Sequencing the genomes of 1000 actinobacteria strains.</title>
        <authorList>
            <person name="Klenk H.-P."/>
        </authorList>
    </citation>
    <scope>NUCLEOTIDE SEQUENCE [LARGE SCALE GENOMIC DNA]</scope>
    <source>
        <strain evidence="2 4">DSM 44724</strain>
    </source>
</reference>
<organism evidence="1 3">
    <name type="scientific">Glycomyces lechevalierae</name>
    <dbReference type="NCBI Taxonomy" id="256034"/>
    <lineage>
        <taxon>Bacteria</taxon>
        <taxon>Bacillati</taxon>
        <taxon>Actinomycetota</taxon>
        <taxon>Actinomycetes</taxon>
        <taxon>Glycomycetales</taxon>
        <taxon>Glycomycetaceae</taxon>
        <taxon>Glycomyces</taxon>
    </lineage>
</organism>
<proteinExistence type="predicted"/>
<dbReference type="AlphaFoldDB" id="A0A9X3PJZ4"/>
<evidence type="ECO:0000313" key="1">
    <source>
        <dbReference type="EMBL" id="MDA1384307.1"/>
    </source>
</evidence>
<reference evidence="1" key="1">
    <citation type="submission" date="2022-12" db="EMBL/GenBank/DDBJ databases">
        <title>Gycomyces niveus sp.nov., a novel actinomycete isolated from soil in Shouguang.</title>
        <authorList>
            <person name="Yang X."/>
        </authorList>
    </citation>
    <scope>NUCLEOTIDE SEQUENCE</scope>
    <source>
        <strain evidence="1">DSM 44724</strain>
    </source>
</reference>
<dbReference type="RefSeq" id="WP_270120739.1">
    <property type="nucleotide sequence ID" value="NZ_BAAAOM010000004.1"/>
</dbReference>
<accession>A0A9X3PJZ4</accession>
<dbReference type="Proteomes" id="UP001145799">
    <property type="component" value="Unassembled WGS sequence"/>
</dbReference>
<comment type="caution">
    <text evidence="1">The sequence shown here is derived from an EMBL/GenBank/DDBJ whole genome shotgun (WGS) entry which is preliminary data.</text>
</comment>